<accession>A0A365K7N4</accession>
<evidence type="ECO:0000256" key="5">
    <source>
        <dbReference type="ARBA" id="ARBA00023136"/>
    </source>
</evidence>
<keyword evidence="9" id="KW-1185">Reference proteome</keyword>
<dbReference type="OrthoDB" id="5471155at2"/>
<dbReference type="Proteomes" id="UP000251869">
    <property type="component" value="Unassembled WGS sequence"/>
</dbReference>
<evidence type="ECO:0000256" key="4">
    <source>
        <dbReference type="ARBA" id="ARBA00022989"/>
    </source>
</evidence>
<evidence type="ECO:0000313" key="9">
    <source>
        <dbReference type="Proteomes" id="UP000251869"/>
    </source>
</evidence>
<keyword evidence="2 6" id="KW-1003">Cell membrane</keyword>
<dbReference type="PANTHER" id="PTHR12677">
    <property type="entry name" value="GOLGI APPARATUS MEMBRANE PROTEIN TVP38-RELATED"/>
    <property type="match status" value="1"/>
</dbReference>
<dbReference type="InterPro" id="IPR015414">
    <property type="entry name" value="TMEM64"/>
</dbReference>
<reference evidence="8 9" key="1">
    <citation type="submission" date="2018-06" db="EMBL/GenBank/DDBJ databases">
        <title>The draft genome sequences of strains SCU63 and S1.</title>
        <authorList>
            <person name="Gan L."/>
        </authorList>
    </citation>
    <scope>NUCLEOTIDE SEQUENCE [LARGE SCALE GENOMIC DNA]</scope>
    <source>
        <strain evidence="8 9">S1</strain>
    </source>
</reference>
<dbReference type="EMBL" id="QLZQ01000002">
    <property type="protein sequence ID" value="RAZ68662.1"/>
    <property type="molecule type" value="Genomic_DNA"/>
</dbReference>
<feature type="domain" description="VTT" evidence="7">
    <location>
        <begin position="68"/>
        <end position="182"/>
    </location>
</feature>
<proteinExistence type="inferred from homology"/>
<keyword evidence="3 6" id="KW-0812">Transmembrane</keyword>
<feature type="transmembrane region" description="Helical" evidence="6">
    <location>
        <begin position="52"/>
        <end position="74"/>
    </location>
</feature>
<organism evidence="8 9">
    <name type="scientific">Planococcus maitriensis</name>
    <dbReference type="NCBI Taxonomy" id="221799"/>
    <lineage>
        <taxon>Bacteria</taxon>
        <taxon>Bacillati</taxon>
        <taxon>Bacillota</taxon>
        <taxon>Bacilli</taxon>
        <taxon>Bacillales</taxon>
        <taxon>Caryophanaceae</taxon>
        <taxon>Planococcus</taxon>
    </lineage>
</organism>
<evidence type="ECO:0000313" key="8">
    <source>
        <dbReference type="EMBL" id="RAZ68662.1"/>
    </source>
</evidence>
<dbReference type="GO" id="GO:0005886">
    <property type="term" value="C:plasma membrane"/>
    <property type="evidence" value="ECO:0007669"/>
    <property type="project" value="UniProtKB-SubCell"/>
</dbReference>
<dbReference type="InterPro" id="IPR032816">
    <property type="entry name" value="VTT_dom"/>
</dbReference>
<dbReference type="AlphaFoldDB" id="A0A365K7N4"/>
<name>A0A365K7N4_9BACL</name>
<comment type="caution">
    <text evidence="8">The sequence shown here is derived from an EMBL/GenBank/DDBJ whole genome shotgun (WGS) entry which is preliminary data.</text>
</comment>
<feature type="transmembrane region" description="Helical" evidence="6">
    <location>
        <begin position="164"/>
        <end position="189"/>
    </location>
</feature>
<dbReference type="PANTHER" id="PTHR12677:SF55">
    <property type="entry name" value="UNDECAPRENYL PHOSPHATE TRANSPORTER SAOUHSC_00901-RELATED"/>
    <property type="match status" value="1"/>
</dbReference>
<comment type="similarity">
    <text evidence="6">Belongs to the TVP38/TMEM64 family.</text>
</comment>
<keyword evidence="4 6" id="KW-1133">Transmembrane helix</keyword>
<evidence type="ECO:0000256" key="3">
    <source>
        <dbReference type="ARBA" id="ARBA00022692"/>
    </source>
</evidence>
<feature type="transmembrane region" description="Helical" evidence="6">
    <location>
        <begin position="81"/>
        <end position="105"/>
    </location>
</feature>
<protein>
    <recommendedName>
        <fullName evidence="6">TVP38/TMEM64 family membrane protein</fullName>
    </recommendedName>
</protein>
<gene>
    <name evidence="8" type="ORF">DP119_06690</name>
</gene>
<dbReference type="Pfam" id="PF09335">
    <property type="entry name" value="VTT_dom"/>
    <property type="match status" value="1"/>
</dbReference>
<comment type="subcellular location">
    <subcellularLocation>
        <location evidence="1 6">Cell membrane</location>
        <topology evidence="1 6">Multi-pass membrane protein</topology>
    </subcellularLocation>
</comment>
<feature type="transmembrane region" description="Helical" evidence="6">
    <location>
        <begin position="195"/>
        <end position="213"/>
    </location>
</feature>
<evidence type="ECO:0000256" key="1">
    <source>
        <dbReference type="ARBA" id="ARBA00004651"/>
    </source>
</evidence>
<keyword evidence="5 6" id="KW-0472">Membrane</keyword>
<evidence type="ECO:0000256" key="2">
    <source>
        <dbReference type="ARBA" id="ARBA00022475"/>
    </source>
</evidence>
<feature type="transmembrane region" description="Helical" evidence="6">
    <location>
        <begin position="133"/>
        <end position="157"/>
    </location>
</feature>
<sequence>MPLLAATIARPSSTQCLPGLSVKRRCATARPIKRTLETEGLPLNDWTTALEFLILLLVNIAIGAVGFVPSVFLTPVNLDRFGLAGGSVLTFSGEIFGALAGFWLYRFGANRIPLKFREHRLFRYFSSLTSRNVFWSVLLCRLLPFMPSGLITAAAAITKIRAGWFFTASTFGKLPAVAIEIALVFGLTLWLSRPALYGLLLATIAVFAISAYWRKRRPLAFRKT</sequence>
<evidence type="ECO:0000256" key="6">
    <source>
        <dbReference type="RuleBase" id="RU366058"/>
    </source>
</evidence>
<evidence type="ECO:0000259" key="7">
    <source>
        <dbReference type="Pfam" id="PF09335"/>
    </source>
</evidence>